<evidence type="ECO:0000313" key="2">
    <source>
        <dbReference type="Proteomes" id="UP000324222"/>
    </source>
</evidence>
<organism evidence="1 2">
    <name type="scientific">Portunus trituberculatus</name>
    <name type="common">Swimming crab</name>
    <name type="synonym">Neptunus trituberculatus</name>
    <dbReference type="NCBI Taxonomy" id="210409"/>
    <lineage>
        <taxon>Eukaryota</taxon>
        <taxon>Metazoa</taxon>
        <taxon>Ecdysozoa</taxon>
        <taxon>Arthropoda</taxon>
        <taxon>Crustacea</taxon>
        <taxon>Multicrustacea</taxon>
        <taxon>Malacostraca</taxon>
        <taxon>Eumalacostraca</taxon>
        <taxon>Eucarida</taxon>
        <taxon>Decapoda</taxon>
        <taxon>Pleocyemata</taxon>
        <taxon>Brachyura</taxon>
        <taxon>Eubrachyura</taxon>
        <taxon>Portunoidea</taxon>
        <taxon>Portunidae</taxon>
        <taxon>Portuninae</taxon>
        <taxon>Portunus</taxon>
    </lineage>
</organism>
<sequence length="124" mass="14262">MLFCKHKCIYRQPPLNEGSHNEISLQRRFPFTIICLFNEHQTRFNKVLSRSFFPSLKAPPYHASRQAFEYTNSSRGQHAHHSQPLFKTITASEAARLPLLNLPPKCPAMSPSIAKKTRKSLTLK</sequence>
<name>A0A5B7IDB0_PORTR</name>
<protein>
    <submittedName>
        <fullName evidence="1">Uncharacterized protein</fullName>
    </submittedName>
</protein>
<comment type="caution">
    <text evidence="1">The sequence shown here is derived from an EMBL/GenBank/DDBJ whole genome shotgun (WGS) entry which is preliminary data.</text>
</comment>
<dbReference type="EMBL" id="VSRR010059614">
    <property type="protein sequence ID" value="MPC82380.1"/>
    <property type="molecule type" value="Genomic_DNA"/>
</dbReference>
<gene>
    <name evidence="1" type="ORF">E2C01_077044</name>
</gene>
<dbReference type="AlphaFoldDB" id="A0A5B7IDB0"/>
<reference evidence="1 2" key="1">
    <citation type="submission" date="2019-05" db="EMBL/GenBank/DDBJ databases">
        <title>Another draft genome of Portunus trituberculatus and its Hox gene families provides insights of decapod evolution.</title>
        <authorList>
            <person name="Jeong J.-H."/>
            <person name="Song I."/>
            <person name="Kim S."/>
            <person name="Choi T."/>
            <person name="Kim D."/>
            <person name="Ryu S."/>
            <person name="Kim W."/>
        </authorList>
    </citation>
    <scope>NUCLEOTIDE SEQUENCE [LARGE SCALE GENOMIC DNA]</scope>
    <source>
        <tissue evidence="1">Muscle</tissue>
    </source>
</reference>
<dbReference type="Proteomes" id="UP000324222">
    <property type="component" value="Unassembled WGS sequence"/>
</dbReference>
<proteinExistence type="predicted"/>
<accession>A0A5B7IDB0</accession>
<evidence type="ECO:0000313" key="1">
    <source>
        <dbReference type="EMBL" id="MPC82380.1"/>
    </source>
</evidence>
<keyword evidence="2" id="KW-1185">Reference proteome</keyword>